<evidence type="ECO:0000256" key="1">
    <source>
        <dbReference type="ARBA" id="ARBA00004141"/>
    </source>
</evidence>
<dbReference type="GO" id="GO:0016020">
    <property type="term" value="C:membrane"/>
    <property type="evidence" value="ECO:0007669"/>
    <property type="project" value="UniProtKB-SubCell"/>
</dbReference>
<dbReference type="OrthoDB" id="9797193at2"/>
<keyword evidence="4 5" id="KW-0472">Membrane</keyword>
<proteinExistence type="predicted"/>
<protein>
    <recommendedName>
        <fullName evidence="6">ABC-2 type transporter transmembrane domain-containing protein</fullName>
    </recommendedName>
</protein>
<evidence type="ECO:0000313" key="7">
    <source>
        <dbReference type="EMBL" id="EMZ24455.1"/>
    </source>
</evidence>
<keyword evidence="8" id="KW-1185">Reference proteome</keyword>
<dbReference type="Pfam" id="PF12698">
    <property type="entry name" value="ABC2_membrane_3"/>
    <property type="match status" value="1"/>
</dbReference>
<gene>
    <name evidence="7" type="ORF">C823_03140</name>
</gene>
<feature type="transmembrane region" description="Helical" evidence="5">
    <location>
        <begin position="140"/>
        <end position="168"/>
    </location>
</feature>
<evidence type="ECO:0000256" key="3">
    <source>
        <dbReference type="ARBA" id="ARBA00022989"/>
    </source>
</evidence>
<feature type="domain" description="ABC-2 type transporter transmembrane" evidence="6">
    <location>
        <begin position="58"/>
        <end position="251"/>
    </location>
</feature>
<keyword evidence="2 5" id="KW-0812">Transmembrane</keyword>
<comment type="subcellular location">
    <subcellularLocation>
        <location evidence="1">Membrane</location>
        <topology evidence="1">Multi-pass membrane protein</topology>
    </subcellularLocation>
</comment>
<feature type="transmembrane region" description="Helical" evidence="5">
    <location>
        <begin position="105"/>
        <end position="128"/>
    </location>
</feature>
<dbReference type="HOGENOM" id="CLU_1088914_0_0_9"/>
<evidence type="ECO:0000256" key="5">
    <source>
        <dbReference type="SAM" id="Phobius"/>
    </source>
</evidence>
<feature type="transmembrane region" description="Helical" evidence="5">
    <location>
        <begin position="63"/>
        <end position="84"/>
    </location>
</feature>
<keyword evidence="3 5" id="KW-1133">Transmembrane helix</keyword>
<reference evidence="7 8" key="1">
    <citation type="journal article" date="2014" name="Genome Announc.">
        <title>Draft genome sequences of the altered schaedler flora, a defined bacterial community from gnotobiotic mice.</title>
        <authorList>
            <person name="Wannemuehler M.J."/>
            <person name="Overstreet A.M."/>
            <person name="Ward D.V."/>
            <person name="Phillips G.J."/>
        </authorList>
    </citation>
    <scope>NUCLEOTIDE SEQUENCE [LARGE SCALE GENOMIC DNA]</scope>
    <source>
        <strain evidence="7 8">ASF492</strain>
    </source>
</reference>
<feature type="transmembrane region" description="Helical" evidence="5">
    <location>
        <begin position="21"/>
        <end position="43"/>
    </location>
</feature>
<sequence length="267" mass="30009">MQDRKGDRITSQMLRFQLLNVLGNPYVHIFGVGLPIVLALLITRVAVSELPADDMEPMISTTIYLGMGALIPMAVLLMGYAVSYAQELSKGIPERMQLFGIKKSVLFGSNVIVQMLFLIAAFLLFFLFGCMFAKIERPTLSGLICYILCMFVFSIICLALAHGIACLCKNFGRTYCVSMILYFAFMILGGMMGISYEDLPKWAKIIAKLLPVTYINRDFYQIWTGKQYHYMPMLQSYLFLGAVSVIVLFLVFGRPSAGCKIKISEER</sequence>
<comment type="caution">
    <text evidence="7">The sequence shown here is derived from an EMBL/GenBank/DDBJ whole genome shotgun (WGS) entry which is preliminary data.</text>
</comment>
<dbReference type="PATRIC" id="fig|1235802.3.peg.3321"/>
<dbReference type="eggNOG" id="COG0842">
    <property type="taxonomic scope" value="Bacteria"/>
</dbReference>
<dbReference type="GO" id="GO:0140359">
    <property type="term" value="F:ABC-type transporter activity"/>
    <property type="evidence" value="ECO:0007669"/>
    <property type="project" value="InterPro"/>
</dbReference>
<name>N2AE92_9FIRM</name>
<feature type="transmembrane region" description="Helical" evidence="5">
    <location>
        <begin position="234"/>
        <end position="252"/>
    </location>
</feature>
<dbReference type="EMBL" id="AQFT01000096">
    <property type="protein sequence ID" value="EMZ24455.1"/>
    <property type="molecule type" value="Genomic_DNA"/>
</dbReference>
<dbReference type="InterPro" id="IPR013525">
    <property type="entry name" value="ABC2_TM"/>
</dbReference>
<dbReference type="Proteomes" id="UP000012589">
    <property type="component" value="Unassembled WGS sequence"/>
</dbReference>
<organism evidence="7 8">
    <name type="scientific">Eubacterium plexicaudatum ASF492</name>
    <dbReference type="NCBI Taxonomy" id="1235802"/>
    <lineage>
        <taxon>Bacteria</taxon>
        <taxon>Bacillati</taxon>
        <taxon>Bacillota</taxon>
        <taxon>Clostridia</taxon>
        <taxon>Eubacteriales</taxon>
        <taxon>Eubacteriaceae</taxon>
        <taxon>Eubacterium</taxon>
    </lineage>
</organism>
<evidence type="ECO:0000256" key="2">
    <source>
        <dbReference type="ARBA" id="ARBA00022692"/>
    </source>
</evidence>
<evidence type="ECO:0000259" key="6">
    <source>
        <dbReference type="Pfam" id="PF12698"/>
    </source>
</evidence>
<feature type="transmembrane region" description="Helical" evidence="5">
    <location>
        <begin position="175"/>
        <end position="194"/>
    </location>
</feature>
<dbReference type="STRING" id="1235802.C823_03140"/>
<accession>N2AE92</accession>
<evidence type="ECO:0000256" key="4">
    <source>
        <dbReference type="ARBA" id="ARBA00023136"/>
    </source>
</evidence>
<evidence type="ECO:0000313" key="8">
    <source>
        <dbReference type="Proteomes" id="UP000012589"/>
    </source>
</evidence>
<dbReference type="AlphaFoldDB" id="N2AE92"/>